<dbReference type="GO" id="GO:0140359">
    <property type="term" value="F:ABC-type transporter activity"/>
    <property type="evidence" value="ECO:0007669"/>
    <property type="project" value="InterPro"/>
</dbReference>
<feature type="domain" description="ABC transporter" evidence="5">
    <location>
        <begin position="2"/>
        <end position="245"/>
    </location>
</feature>
<dbReference type="SMART" id="SM00382">
    <property type="entry name" value="AAA"/>
    <property type="match status" value="1"/>
</dbReference>
<dbReference type="InterPro" id="IPR027417">
    <property type="entry name" value="P-loop_NTPase"/>
</dbReference>
<dbReference type="EMBL" id="CP001857">
    <property type="protein sequence ID" value="ADB58258.1"/>
    <property type="molecule type" value="Genomic_DNA"/>
</dbReference>
<dbReference type="InterPro" id="IPR015860">
    <property type="entry name" value="ABC_transpr_TagH-like"/>
</dbReference>
<gene>
    <name evidence="6" type="ordered locus">Arcpr_1206</name>
</gene>
<evidence type="ECO:0000259" key="5">
    <source>
        <dbReference type="PROSITE" id="PS50893"/>
    </source>
</evidence>
<dbReference type="eggNOG" id="arCOG00210">
    <property type="taxonomic scope" value="Archaea"/>
</dbReference>
<protein>
    <submittedName>
        <fullName evidence="6">ABC transporter related protein</fullName>
    </submittedName>
</protein>
<dbReference type="KEGG" id="apo:Arcpr_1206"/>
<dbReference type="AlphaFoldDB" id="D2RDR4"/>
<dbReference type="PANTHER" id="PTHR46743:SF2">
    <property type="entry name" value="TEICHOIC ACIDS EXPORT ATP-BINDING PROTEIN TAGH"/>
    <property type="match status" value="1"/>
</dbReference>
<dbReference type="GeneID" id="8739888"/>
<evidence type="ECO:0000256" key="2">
    <source>
        <dbReference type="ARBA" id="ARBA00022448"/>
    </source>
</evidence>
<dbReference type="OrthoDB" id="40048at2157"/>
<dbReference type="RefSeq" id="WP_012940594.1">
    <property type="nucleotide sequence ID" value="NC_013741.1"/>
</dbReference>
<dbReference type="GO" id="GO:0005524">
    <property type="term" value="F:ATP binding"/>
    <property type="evidence" value="ECO:0007669"/>
    <property type="project" value="UniProtKB-KW"/>
</dbReference>
<dbReference type="InterPro" id="IPR050683">
    <property type="entry name" value="Bact_Polysacc_Export_ATP-bd"/>
</dbReference>
<evidence type="ECO:0000313" key="7">
    <source>
        <dbReference type="Proteomes" id="UP000001901"/>
    </source>
</evidence>
<dbReference type="Gene3D" id="3.40.50.300">
    <property type="entry name" value="P-loop containing nucleotide triphosphate hydrolases"/>
    <property type="match status" value="1"/>
</dbReference>
<comment type="similarity">
    <text evidence="1">Belongs to the ABC transporter superfamily.</text>
</comment>
<keyword evidence="2" id="KW-0813">Transport</keyword>
<dbReference type="Pfam" id="PF00005">
    <property type="entry name" value="ABC_tran"/>
    <property type="match status" value="1"/>
</dbReference>
<organism evidence="6 7">
    <name type="scientific">Archaeoglobus profundus (strain DSM 5631 / JCM 9629 / NBRC 100127 / Av18)</name>
    <dbReference type="NCBI Taxonomy" id="572546"/>
    <lineage>
        <taxon>Archaea</taxon>
        <taxon>Methanobacteriati</taxon>
        <taxon>Methanobacteriota</taxon>
        <taxon>Archaeoglobi</taxon>
        <taxon>Archaeoglobales</taxon>
        <taxon>Archaeoglobaceae</taxon>
        <taxon>Archaeoglobus</taxon>
    </lineage>
</organism>
<evidence type="ECO:0000256" key="3">
    <source>
        <dbReference type="ARBA" id="ARBA00022741"/>
    </source>
</evidence>
<dbReference type="PaxDb" id="572546-Arcpr_1206"/>
<evidence type="ECO:0000313" key="6">
    <source>
        <dbReference type="EMBL" id="ADB58258.1"/>
    </source>
</evidence>
<dbReference type="PROSITE" id="PS50893">
    <property type="entry name" value="ABC_TRANSPORTER_2"/>
    <property type="match status" value="1"/>
</dbReference>
<dbReference type="SUPFAM" id="SSF52540">
    <property type="entry name" value="P-loop containing nucleoside triphosphate hydrolases"/>
    <property type="match status" value="1"/>
</dbReference>
<evidence type="ECO:0000256" key="4">
    <source>
        <dbReference type="ARBA" id="ARBA00022840"/>
    </source>
</evidence>
<dbReference type="Proteomes" id="UP000001901">
    <property type="component" value="Chromosome"/>
</dbReference>
<sequence length="246" mass="27633">MIKVERVSKKFKLPIEKRYTLFEEIVAFIRGKRDFVEFWALKDVTFNVKKGEIFGIMGPNGSGKSTLLKIIAGVLYPDSGKVEVRGKVTPILELGVGFNPELTAKENVYVYGVIMGLKKEEVKKKCDEIFRFAELERFKNMKLKNFSSGMYARLAFATAIATEPEILLIDEVLAVGDINFQRKCIEKIKELNENGTTIVVVSHSPEMIADICDRAMLLENGVVKAIGESKDIVGTYMKQYSSDGDI</sequence>
<keyword evidence="4" id="KW-0067">ATP-binding</keyword>
<dbReference type="GO" id="GO:0016020">
    <property type="term" value="C:membrane"/>
    <property type="evidence" value="ECO:0007669"/>
    <property type="project" value="InterPro"/>
</dbReference>
<dbReference type="CDD" id="cd03220">
    <property type="entry name" value="ABC_KpsT_Wzt"/>
    <property type="match status" value="1"/>
</dbReference>
<keyword evidence="7" id="KW-1185">Reference proteome</keyword>
<name>D2RDR4_ARCPA</name>
<evidence type="ECO:0000256" key="1">
    <source>
        <dbReference type="ARBA" id="ARBA00005417"/>
    </source>
</evidence>
<dbReference type="HOGENOM" id="CLU_000604_1_2_2"/>
<dbReference type="InterPro" id="IPR003439">
    <property type="entry name" value="ABC_transporter-like_ATP-bd"/>
</dbReference>
<dbReference type="GO" id="GO:0016887">
    <property type="term" value="F:ATP hydrolysis activity"/>
    <property type="evidence" value="ECO:0007669"/>
    <property type="project" value="InterPro"/>
</dbReference>
<reference evidence="6 7" key="1">
    <citation type="journal article" date="2010" name="Stand. Genomic Sci.">
        <title>Complete genome sequence of Archaeoglobus profundus type strain (AV18).</title>
        <authorList>
            <person name="von Jan M."/>
            <person name="Lapidus A."/>
            <person name="Del Rio T.G."/>
            <person name="Copeland A."/>
            <person name="Tice H."/>
            <person name="Cheng J.F."/>
            <person name="Lucas S."/>
            <person name="Chen F."/>
            <person name="Nolan M."/>
            <person name="Goodwin L."/>
            <person name="Han C."/>
            <person name="Pitluck S."/>
            <person name="Liolios K."/>
            <person name="Ivanova N."/>
            <person name="Mavromatis K."/>
            <person name="Ovchinnikova G."/>
            <person name="Chertkov O."/>
            <person name="Pati A."/>
            <person name="Chen A."/>
            <person name="Palaniappan K."/>
            <person name="Land M."/>
            <person name="Hauser L."/>
            <person name="Chang Y.J."/>
            <person name="Jeffries C.D."/>
            <person name="Saunders E."/>
            <person name="Brettin T."/>
            <person name="Detter J.C."/>
            <person name="Chain P."/>
            <person name="Eichinger K."/>
            <person name="Huber H."/>
            <person name="Spring S."/>
            <person name="Rohde M."/>
            <person name="Goker M."/>
            <person name="Wirth R."/>
            <person name="Woyke T."/>
            <person name="Bristow J."/>
            <person name="Eisen J.A."/>
            <person name="Markowitz V."/>
            <person name="Hugenholtz P."/>
            <person name="Kyrpides N.C."/>
            <person name="Klenk H.P."/>
        </authorList>
    </citation>
    <scope>NUCLEOTIDE SEQUENCE [LARGE SCALE GENOMIC DNA]</scope>
    <source>
        <strain evidence="7">DSM 5631 / JCM 9629 / NBRC 100127 / Av18</strain>
    </source>
</reference>
<proteinExistence type="inferred from homology"/>
<keyword evidence="3" id="KW-0547">Nucleotide-binding</keyword>
<accession>D2RDR4</accession>
<dbReference type="InterPro" id="IPR003593">
    <property type="entry name" value="AAA+_ATPase"/>
</dbReference>
<dbReference type="STRING" id="572546.Arcpr_1206"/>
<dbReference type="PANTHER" id="PTHR46743">
    <property type="entry name" value="TEICHOIC ACIDS EXPORT ATP-BINDING PROTEIN TAGH"/>
    <property type="match status" value="1"/>
</dbReference>